<feature type="region of interest" description="Disordered" evidence="1">
    <location>
        <begin position="1"/>
        <end position="24"/>
    </location>
</feature>
<evidence type="ECO:0000256" key="1">
    <source>
        <dbReference type="SAM" id="MobiDB-lite"/>
    </source>
</evidence>
<proteinExistence type="predicted"/>
<sequence length="376" mass="42458">MLASMKDCVGHQQSAKAPDSFDDSRLTKNALESLENRTSSSSTHSFDSPIDLSFRSPWDSDSEELSEDLGPESAILSINSLALTEAQRFDSAPSSLRKFCYRLVRRALTDPGLLHSFPEIYALVDSSTTSDDITVHDIAASLYVHLCDILPLNCTNIEEETTKYATTMPDNASLSNQSAPVDDEVLDLCSHPMRILYGNVWDEFKNDAPSILDSHALLTYSVDETFRQSLKERQEEESQDQEQKNHGWGHEYDDDCIPSELTDLNISSTPPVEIVEEAIYEKDISSFLKHMLRLPLFLILSLLVMLFSLFLLGSFGHLSTPLFPFRRPIFIITDFWDDLYLWLKFGIDPSGRTVRLMVALQPYSILDRLIALLCIS</sequence>
<comment type="caution">
    <text evidence="3">The sequence shown here is derived from an EMBL/GenBank/DDBJ whole genome shotgun (WGS) entry which is preliminary data.</text>
</comment>
<reference evidence="3" key="1">
    <citation type="submission" date="2020-11" db="EMBL/GenBank/DDBJ databases">
        <authorList>
            <consortium name="DOE Joint Genome Institute"/>
            <person name="Ahrendt S."/>
            <person name="Riley R."/>
            <person name="Andreopoulos W."/>
            <person name="Labutti K."/>
            <person name="Pangilinan J."/>
            <person name="Ruiz-Duenas F.J."/>
            <person name="Barrasa J.M."/>
            <person name="Sanchez-Garcia M."/>
            <person name="Camarero S."/>
            <person name="Miyauchi S."/>
            <person name="Serrano A."/>
            <person name="Linde D."/>
            <person name="Babiker R."/>
            <person name="Drula E."/>
            <person name="Ayuso-Fernandez I."/>
            <person name="Pacheco R."/>
            <person name="Padilla G."/>
            <person name="Ferreira P."/>
            <person name="Barriuso J."/>
            <person name="Kellner H."/>
            <person name="Castanera R."/>
            <person name="Alfaro M."/>
            <person name="Ramirez L."/>
            <person name="Pisabarro A.G."/>
            <person name="Kuo A."/>
            <person name="Tritt A."/>
            <person name="Lipzen A."/>
            <person name="He G."/>
            <person name="Yan M."/>
            <person name="Ng V."/>
            <person name="Cullen D."/>
            <person name="Martin F."/>
            <person name="Rosso M.-N."/>
            <person name="Henrissat B."/>
            <person name="Hibbett D."/>
            <person name="Martinez A.T."/>
            <person name="Grigoriev I.V."/>
        </authorList>
    </citation>
    <scope>NUCLEOTIDE SEQUENCE</scope>
    <source>
        <strain evidence="3">CBS 506.95</strain>
    </source>
</reference>
<organism evidence="3 4">
    <name type="scientific">Crepidotus variabilis</name>
    <dbReference type="NCBI Taxonomy" id="179855"/>
    <lineage>
        <taxon>Eukaryota</taxon>
        <taxon>Fungi</taxon>
        <taxon>Dikarya</taxon>
        <taxon>Basidiomycota</taxon>
        <taxon>Agaricomycotina</taxon>
        <taxon>Agaricomycetes</taxon>
        <taxon>Agaricomycetidae</taxon>
        <taxon>Agaricales</taxon>
        <taxon>Agaricineae</taxon>
        <taxon>Crepidotaceae</taxon>
        <taxon>Crepidotus</taxon>
    </lineage>
</organism>
<accession>A0A9P6EA04</accession>
<keyword evidence="2" id="KW-0472">Membrane</keyword>
<feature type="transmembrane region" description="Helical" evidence="2">
    <location>
        <begin position="296"/>
        <end position="318"/>
    </location>
</feature>
<dbReference type="Proteomes" id="UP000807306">
    <property type="component" value="Unassembled WGS sequence"/>
</dbReference>
<feature type="region of interest" description="Disordered" evidence="1">
    <location>
        <begin position="229"/>
        <end position="250"/>
    </location>
</feature>
<protein>
    <submittedName>
        <fullName evidence="3">Uncharacterized protein</fullName>
    </submittedName>
</protein>
<evidence type="ECO:0000313" key="3">
    <source>
        <dbReference type="EMBL" id="KAF9525103.1"/>
    </source>
</evidence>
<keyword evidence="4" id="KW-1185">Reference proteome</keyword>
<evidence type="ECO:0000256" key="2">
    <source>
        <dbReference type="SAM" id="Phobius"/>
    </source>
</evidence>
<keyword evidence="2" id="KW-0812">Transmembrane</keyword>
<dbReference type="AlphaFoldDB" id="A0A9P6EA04"/>
<keyword evidence="2" id="KW-1133">Transmembrane helix</keyword>
<name>A0A9P6EA04_9AGAR</name>
<gene>
    <name evidence="3" type="ORF">CPB83DRAFT_909378</name>
</gene>
<evidence type="ECO:0000313" key="4">
    <source>
        <dbReference type="Proteomes" id="UP000807306"/>
    </source>
</evidence>
<dbReference type="EMBL" id="MU157888">
    <property type="protein sequence ID" value="KAF9525103.1"/>
    <property type="molecule type" value="Genomic_DNA"/>
</dbReference>